<dbReference type="CDD" id="cd05244">
    <property type="entry name" value="BVR-B_like_SDR_a"/>
    <property type="match status" value="1"/>
</dbReference>
<evidence type="ECO:0000313" key="2">
    <source>
        <dbReference type="EMBL" id="CTP86458.1"/>
    </source>
</evidence>
<dbReference type="GO" id="GO:0042602">
    <property type="term" value="F:riboflavin reductase (NADPH) activity"/>
    <property type="evidence" value="ECO:0007669"/>
    <property type="project" value="TreeGrafter"/>
</dbReference>
<gene>
    <name evidence="2" type="ORF">XTALMG727_1685</name>
</gene>
<evidence type="ECO:0000313" key="3">
    <source>
        <dbReference type="Proteomes" id="UP000046187"/>
    </source>
</evidence>
<dbReference type="Gene3D" id="3.40.50.720">
    <property type="entry name" value="NAD(P)-binding Rossmann-like Domain"/>
    <property type="match status" value="1"/>
</dbReference>
<proteinExistence type="predicted"/>
<dbReference type="GO" id="GO:0004074">
    <property type="term" value="F:biliverdin reductase [NAD(P)H] activity"/>
    <property type="evidence" value="ECO:0007669"/>
    <property type="project" value="TreeGrafter"/>
</dbReference>
<evidence type="ECO:0000259" key="1">
    <source>
        <dbReference type="Pfam" id="PF13460"/>
    </source>
</evidence>
<dbReference type="AlphaFoldDB" id="A0A0K2ZLG3"/>
<organism evidence="2 3">
    <name type="scientific">Xanthomonas graminis pv. arrhenatheri LMG 727</name>
    <dbReference type="NCBI Taxonomy" id="1195923"/>
    <lineage>
        <taxon>Bacteria</taxon>
        <taxon>Pseudomonadati</taxon>
        <taxon>Pseudomonadota</taxon>
        <taxon>Gammaproteobacteria</taxon>
        <taxon>Lysobacterales</taxon>
        <taxon>Lysobacteraceae</taxon>
        <taxon>Xanthomonas</taxon>
        <taxon>Xanthomonas translucens group</taxon>
        <taxon>Xanthomonas graminis</taxon>
    </lineage>
</organism>
<sequence length="222" mass="23650">MQQHDSGNIEPDRPKILVLGATGGTGQLIVGQALARGYDVAALVRSPDAARHLGGARLIVGDARDETILRQALRGRDAVISALGTPASPRREVTLLSTATRALVSAMQAEQVARLVGITGMGAGDSAGHGGFLFDKLIFPLLLRKVYADKNRQEALIRDSGLDWVLVRPSVLNDKPARGDVRALTDLTGFHGGTIARPDVATFVLNQVASNAWLHRSPLITW</sequence>
<feature type="domain" description="NAD(P)-binding" evidence="1">
    <location>
        <begin position="20"/>
        <end position="209"/>
    </location>
</feature>
<name>A0A0K2ZLG3_9XANT</name>
<dbReference type="InterPro" id="IPR051606">
    <property type="entry name" value="Polyketide_Oxido-like"/>
</dbReference>
<keyword evidence="3" id="KW-1185">Reference proteome</keyword>
<dbReference type="RefSeq" id="WP_053835024.1">
    <property type="nucleotide sequence ID" value="NZ_CXOI01000024.1"/>
</dbReference>
<protein>
    <submittedName>
        <fullName evidence="2">Putative NADH-flavin reductase</fullName>
    </submittedName>
</protein>
<dbReference type="SUPFAM" id="SSF51735">
    <property type="entry name" value="NAD(P)-binding Rossmann-fold domains"/>
    <property type="match status" value="1"/>
</dbReference>
<dbReference type="EMBL" id="CXOI01000024">
    <property type="protein sequence ID" value="CTP86458.1"/>
    <property type="molecule type" value="Genomic_DNA"/>
</dbReference>
<reference evidence="3" key="1">
    <citation type="submission" date="2015-07" db="EMBL/GenBank/DDBJ databases">
        <authorList>
            <person name="Wibberg D."/>
        </authorList>
    </citation>
    <scope>NUCLEOTIDE SEQUENCE [LARGE SCALE GENOMIC DNA]</scope>
</reference>
<dbReference type="Pfam" id="PF13460">
    <property type="entry name" value="NAD_binding_10"/>
    <property type="match status" value="1"/>
</dbReference>
<dbReference type="InterPro" id="IPR016040">
    <property type="entry name" value="NAD(P)-bd_dom"/>
</dbReference>
<dbReference type="InterPro" id="IPR036291">
    <property type="entry name" value="NAD(P)-bd_dom_sf"/>
</dbReference>
<dbReference type="PANTHER" id="PTHR43355">
    <property type="entry name" value="FLAVIN REDUCTASE (NADPH)"/>
    <property type="match status" value="1"/>
</dbReference>
<accession>A0A0K2ZLG3</accession>
<dbReference type="Proteomes" id="UP000046187">
    <property type="component" value="Unassembled WGS sequence"/>
</dbReference>
<dbReference type="PANTHER" id="PTHR43355:SF2">
    <property type="entry name" value="FLAVIN REDUCTASE (NADPH)"/>
    <property type="match status" value="1"/>
</dbReference>